<evidence type="ECO:0000313" key="1">
    <source>
        <dbReference type="EMBL" id="OGY43939.1"/>
    </source>
</evidence>
<reference evidence="1 2" key="1">
    <citation type="journal article" date="2016" name="Nat. Commun.">
        <title>Thousands of microbial genomes shed light on interconnected biogeochemical processes in an aquifer system.</title>
        <authorList>
            <person name="Anantharaman K."/>
            <person name="Brown C.T."/>
            <person name="Hug L.A."/>
            <person name="Sharon I."/>
            <person name="Castelle C.J."/>
            <person name="Probst A.J."/>
            <person name="Thomas B.C."/>
            <person name="Singh A."/>
            <person name="Wilkins M.J."/>
            <person name="Karaoz U."/>
            <person name="Brodie E.L."/>
            <person name="Williams K.H."/>
            <person name="Hubbard S.S."/>
            <person name="Banfield J.F."/>
        </authorList>
    </citation>
    <scope>NUCLEOTIDE SEQUENCE [LARGE SCALE GENOMIC DNA]</scope>
</reference>
<protein>
    <submittedName>
        <fullName evidence="1">Uncharacterized protein</fullName>
    </submittedName>
</protein>
<dbReference type="EMBL" id="MHIB01000027">
    <property type="protein sequence ID" value="OGY43939.1"/>
    <property type="molecule type" value="Genomic_DNA"/>
</dbReference>
<proteinExistence type="predicted"/>
<dbReference type="AlphaFoldDB" id="A0A1G1XV37"/>
<organism evidence="1 2">
    <name type="scientific">Candidatus Buchananbacteria bacterium RIFCSPHIGHO2_01_FULL_39_14</name>
    <dbReference type="NCBI Taxonomy" id="1797532"/>
    <lineage>
        <taxon>Bacteria</taxon>
        <taxon>Candidatus Buchananiibacteriota</taxon>
    </lineage>
</organism>
<dbReference type="Proteomes" id="UP000178930">
    <property type="component" value="Unassembled WGS sequence"/>
</dbReference>
<sequence length="141" mass="15527">MKVAAYQQPHVLKKRLQEAGMTHDQKARVDLVGVHTGPSFFMPVKGIAASGVTTRLFFCRMTDVHIKETIAAGDGNDFSGKVCHNRQLKRLLPRHYQPGITIKNVLVHCNGTITLTADEQTQVVIGAPAGVHREPHLISVR</sequence>
<accession>A0A1G1XV37</accession>
<comment type="caution">
    <text evidence="1">The sequence shown here is derived from an EMBL/GenBank/DDBJ whole genome shotgun (WGS) entry which is preliminary data.</text>
</comment>
<gene>
    <name evidence="1" type="ORF">A2729_01290</name>
</gene>
<evidence type="ECO:0000313" key="2">
    <source>
        <dbReference type="Proteomes" id="UP000178930"/>
    </source>
</evidence>
<name>A0A1G1XV37_9BACT</name>